<keyword evidence="5" id="KW-1185">Reference proteome</keyword>
<reference evidence="3 5" key="2">
    <citation type="journal article" date="2013" name="Nature">
        <title>Insights into bilaterian evolution from three spiralian genomes.</title>
        <authorList>
            <person name="Simakov O."/>
            <person name="Marletaz F."/>
            <person name="Cho S.J."/>
            <person name="Edsinger-Gonzales E."/>
            <person name="Havlak P."/>
            <person name="Hellsten U."/>
            <person name="Kuo D.H."/>
            <person name="Larsson T."/>
            <person name="Lv J."/>
            <person name="Arendt D."/>
            <person name="Savage R."/>
            <person name="Osoegawa K."/>
            <person name="de Jong P."/>
            <person name="Grimwood J."/>
            <person name="Chapman J.A."/>
            <person name="Shapiro H."/>
            <person name="Aerts A."/>
            <person name="Otillar R.P."/>
            <person name="Terry A.Y."/>
            <person name="Boore J.L."/>
            <person name="Grigoriev I.V."/>
            <person name="Lindberg D.R."/>
            <person name="Seaver E.C."/>
            <person name="Weisblat D.A."/>
            <person name="Putnam N.H."/>
            <person name="Rokhsar D.S."/>
        </authorList>
    </citation>
    <scope>NUCLEOTIDE SEQUENCE</scope>
</reference>
<dbReference type="HOGENOM" id="CLU_016785_6_0_1"/>
<dbReference type="CTD" id="20203308"/>
<evidence type="ECO:0000313" key="4">
    <source>
        <dbReference type="EnsemblMetazoa" id="HelroP170668"/>
    </source>
</evidence>
<evidence type="ECO:0000259" key="2">
    <source>
        <dbReference type="PROSITE" id="PS51184"/>
    </source>
</evidence>
<dbReference type="GeneID" id="20203308"/>
<feature type="compositionally biased region" description="Low complexity" evidence="1">
    <location>
        <begin position="227"/>
        <end position="237"/>
    </location>
</feature>
<dbReference type="OrthoDB" id="415358at2759"/>
<reference evidence="4" key="3">
    <citation type="submission" date="2015-06" db="UniProtKB">
        <authorList>
            <consortium name="EnsemblMetazoa"/>
        </authorList>
    </citation>
    <scope>IDENTIFICATION</scope>
</reference>
<proteinExistence type="predicted"/>
<dbReference type="GO" id="GO:0004175">
    <property type="term" value="F:endopeptidase activity"/>
    <property type="evidence" value="ECO:0000318"/>
    <property type="project" value="GO_Central"/>
</dbReference>
<dbReference type="EMBL" id="AMQM01003636">
    <property type="status" value="NOT_ANNOTATED_CDS"/>
    <property type="molecule type" value="Genomic_DNA"/>
</dbReference>
<dbReference type="PROSITE" id="PS51184">
    <property type="entry name" value="JMJC"/>
    <property type="match status" value="1"/>
</dbReference>
<dbReference type="GO" id="GO:0016706">
    <property type="term" value="F:2-oxoglutarate-dependent dioxygenase activity"/>
    <property type="evidence" value="ECO:0000318"/>
    <property type="project" value="GO_Central"/>
</dbReference>
<dbReference type="Proteomes" id="UP000015101">
    <property type="component" value="Unassembled WGS sequence"/>
</dbReference>
<evidence type="ECO:0000256" key="1">
    <source>
        <dbReference type="SAM" id="MobiDB-lite"/>
    </source>
</evidence>
<dbReference type="InParanoid" id="T1F3A9"/>
<evidence type="ECO:0000313" key="3">
    <source>
        <dbReference type="EMBL" id="ESO07337.1"/>
    </source>
</evidence>
<reference evidence="5" key="1">
    <citation type="submission" date="2012-12" db="EMBL/GenBank/DDBJ databases">
        <authorList>
            <person name="Hellsten U."/>
            <person name="Grimwood J."/>
            <person name="Chapman J.A."/>
            <person name="Shapiro H."/>
            <person name="Aerts A."/>
            <person name="Otillar R.P."/>
            <person name="Terry A.Y."/>
            <person name="Boore J.L."/>
            <person name="Simakov O."/>
            <person name="Marletaz F."/>
            <person name="Cho S.-J."/>
            <person name="Edsinger-Gonzales E."/>
            <person name="Havlak P."/>
            <person name="Kuo D.-H."/>
            <person name="Larsson T."/>
            <person name="Lv J."/>
            <person name="Arendt D."/>
            <person name="Savage R."/>
            <person name="Osoegawa K."/>
            <person name="de Jong P."/>
            <person name="Lindberg D.R."/>
            <person name="Seaver E.C."/>
            <person name="Weisblat D.A."/>
            <person name="Putnam N.H."/>
            <person name="Grigoriev I.V."/>
            <person name="Rokhsar D.S."/>
        </authorList>
    </citation>
    <scope>NUCLEOTIDE SEQUENCE</scope>
</reference>
<feature type="region of interest" description="Disordered" evidence="1">
    <location>
        <begin position="116"/>
        <end position="143"/>
    </location>
</feature>
<dbReference type="FunCoup" id="T1F3A9">
    <property type="interactions" value="1088"/>
</dbReference>
<organism evidence="4 5">
    <name type="scientific">Helobdella robusta</name>
    <name type="common">Californian leech</name>
    <dbReference type="NCBI Taxonomy" id="6412"/>
    <lineage>
        <taxon>Eukaryota</taxon>
        <taxon>Metazoa</taxon>
        <taxon>Spiralia</taxon>
        <taxon>Lophotrochozoa</taxon>
        <taxon>Annelida</taxon>
        <taxon>Clitellata</taxon>
        <taxon>Hirudinea</taxon>
        <taxon>Rhynchobdellida</taxon>
        <taxon>Glossiphoniidae</taxon>
        <taxon>Helobdella</taxon>
    </lineage>
</organism>
<feature type="compositionally biased region" description="Basic and acidic residues" evidence="1">
    <location>
        <begin position="216"/>
        <end position="226"/>
    </location>
</feature>
<dbReference type="InterPro" id="IPR003347">
    <property type="entry name" value="JmjC_dom"/>
</dbReference>
<dbReference type="STRING" id="6412.T1F3A9"/>
<dbReference type="Gene3D" id="2.60.120.10">
    <property type="entry name" value="Jelly Rolls"/>
    <property type="match status" value="1"/>
</dbReference>
<dbReference type="SMART" id="SM00558">
    <property type="entry name" value="JmjC"/>
    <property type="match status" value="1"/>
</dbReference>
<dbReference type="GO" id="GO:0005737">
    <property type="term" value="C:cytoplasm"/>
    <property type="evidence" value="ECO:0000318"/>
    <property type="project" value="GO_Central"/>
</dbReference>
<accession>T1F3A9</accession>
<dbReference type="SUPFAM" id="SSF51197">
    <property type="entry name" value="Clavaminate synthase-like"/>
    <property type="match status" value="1"/>
</dbReference>
<dbReference type="InterPro" id="IPR014710">
    <property type="entry name" value="RmlC-like_jellyroll"/>
</dbReference>
<dbReference type="KEGG" id="hro:HELRODRAFT_170668"/>
<feature type="domain" description="JmjC" evidence="2">
    <location>
        <begin position="151"/>
        <end position="331"/>
    </location>
</feature>
<dbReference type="OMA" id="YWHDMEF"/>
<name>T1F3A9_HELRO</name>
<dbReference type="EnsemblMetazoa" id="HelroT170668">
    <property type="protein sequence ID" value="HelroP170668"/>
    <property type="gene ID" value="HelroG170668"/>
</dbReference>
<dbReference type="Pfam" id="PF13621">
    <property type="entry name" value="Cupin_8"/>
    <property type="match status" value="1"/>
</dbReference>
<dbReference type="eggNOG" id="KOG2508">
    <property type="taxonomic scope" value="Eukaryota"/>
</dbReference>
<dbReference type="RefSeq" id="XP_009014715.1">
    <property type="nucleotide sequence ID" value="XM_009016467.1"/>
</dbReference>
<dbReference type="PANTHER" id="PTHR12461:SF99">
    <property type="entry name" value="BIFUNCTIONAL PEPTIDASE AND (3S)-LYSYL HYDROXYLASE JMJD7"/>
    <property type="match status" value="1"/>
</dbReference>
<evidence type="ECO:0000313" key="5">
    <source>
        <dbReference type="Proteomes" id="UP000015101"/>
    </source>
</evidence>
<protein>
    <recommendedName>
        <fullName evidence="2">JmjC domain-containing protein</fullName>
    </recommendedName>
</protein>
<feature type="region of interest" description="Disordered" evidence="1">
    <location>
        <begin position="215"/>
        <end position="249"/>
    </location>
</feature>
<gene>
    <name evidence="4" type="primary">20203308</name>
    <name evidence="3" type="ORF">HELRODRAFT_170668</name>
</gene>
<sequence length="345" mass="40098">MEKIGECLEKLSLEARELYLESRVRELVRPPSPLVFLRDYVSKNVPVVIRGGCTNWGACKKWSHTYLREKIGENLVTVSWTPNGFADAVYDGWFTLPDEKIMKFKKFLDLLESSKNGDDAEDCGEGGVGEDNNEVSGMPKSRGSQLERGVYYIQKQNSCLTTEYRDLREDVDDSILWAEEAFGCKPDAINFWMGEKDAVTSHVYPVARFKMMKKSKREETIDDNHSNKNNNKNNNHNNRNHHYNNGDDTYTLVDENNTVKWTPVDPINPDLDRYPNYARTRPLEVKVQRGDMLYLPSLWFHHVRQSHGCIAVNYWYDMSYDIKYNYFKLVESLIDLDGAKKMMKQ</sequence>
<dbReference type="AlphaFoldDB" id="T1F3A9"/>
<dbReference type="PANTHER" id="PTHR12461">
    <property type="entry name" value="HYPOXIA-INDUCIBLE FACTOR 1 ALPHA INHIBITOR-RELATED"/>
    <property type="match status" value="1"/>
</dbReference>
<dbReference type="EMBL" id="KB096222">
    <property type="protein sequence ID" value="ESO07337.1"/>
    <property type="molecule type" value="Genomic_DNA"/>
</dbReference>
<dbReference type="InterPro" id="IPR041667">
    <property type="entry name" value="Cupin_8"/>
</dbReference>